<feature type="transmembrane region" description="Helical" evidence="1">
    <location>
        <begin position="20"/>
        <end position="43"/>
    </location>
</feature>
<dbReference type="EMBL" id="KZ824628">
    <property type="protein sequence ID" value="RAK80584.1"/>
    <property type="molecule type" value="Genomic_DNA"/>
</dbReference>
<protein>
    <submittedName>
        <fullName evidence="2">Uncharacterized protein</fullName>
    </submittedName>
</protein>
<evidence type="ECO:0000313" key="3">
    <source>
        <dbReference type="Proteomes" id="UP000249789"/>
    </source>
</evidence>
<keyword evidence="3" id="KW-1185">Reference proteome</keyword>
<dbReference type="GeneID" id="63857646"/>
<feature type="transmembrane region" description="Helical" evidence="1">
    <location>
        <begin position="49"/>
        <end position="69"/>
    </location>
</feature>
<sequence length="186" mass="21916">MLPASDQPGIMKTTVGARYVGRIFLLFFFAFFPSLFCCYFAFFFFFLPFFFFFFSSFFLFEFSFFFFALRKHNHNNNNAGYYYFPSPRLPDPTKLNTELALETQASAVLVLDFFRIHTVIPSCSRQAAICIQRSFPLVCLWSILSFFFPLSLPFPPSPPLLLICFLHDQRYWCNVHLRLPTFYSSL</sequence>
<accession>A0A8G1W4X0</accession>
<dbReference type="Proteomes" id="UP000249789">
    <property type="component" value="Unassembled WGS sequence"/>
</dbReference>
<proteinExistence type="predicted"/>
<evidence type="ECO:0000313" key="2">
    <source>
        <dbReference type="EMBL" id="RAK80584.1"/>
    </source>
</evidence>
<keyword evidence="1" id="KW-0812">Transmembrane</keyword>
<reference evidence="2 3" key="1">
    <citation type="submission" date="2018-02" db="EMBL/GenBank/DDBJ databases">
        <title>The genomes of Aspergillus section Nigri reveals drivers in fungal speciation.</title>
        <authorList>
            <consortium name="DOE Joint Genome Institute"/>
            <person name="Vesth T.C."/>
            <person name="Nybo J."/>
            <person name="Theobald S."/>
            <person name="Brandl J."/>
            <person name="Frisvad J.C."/>
            <person name="Nielsen K.F."/>
            <person name="Lyhne E.K."/>
            <person name="Kogle M.E."/>
            <person name="Kuo A."/>
            <person name="Riley R."/>
            <person name="Clum A."/>
            <person name="Nolan M."/>
            <person name="Lipzen A."/>
            <person name="Salamov A."/>
            <person name="Henrissat B."/>
            <person name="Wiebenga A."/>
            <person name="De vries R.P."/>
            <person name="Grigoriev I.V."/>
            <person name="Mortensen U.H."/>
            <person name="Andersen M.R."/>
            <person name="Baker S.E."/>
        </authorList>
    </citation>
    <scope>NUCLEOTIDE SEQUENCE [LARGE SCALE GENOMIC DNA]</scope>
    <source>
        <strain evidence="2 3">CBS 313.89</strain>
    </source>
</reference>
<keyword evidence="1" id="KW-0472">Membrane</keyword>
<dbReference type="OrthoDB" id="4508076at2759"/>
<keyword evidence="1" id="KW-1133">Transmembrane helix</keyword>
<gene>
    <name evidence="2" type="ORF">BO72DRAFT_284127</name>
</gene>
<dbReference type="VEuPathDB" id="FungiDB:BO72DRAFT_284127"/>
<evidence type="ECO:0000256" key="1">
    <source>
        <dbReference type="SAM" id="Phobius"/>
    </source>
</evidence>
<name>A0A8G1W4X0_9EURO</name>
<organism evidence="2 3">
    <name type="scientific">Aspergillus fijiensis CBS 313.89</name>
    <dbReference type="NCBI Taxonomy" id="1448319"/>
    <lineage>
        <taxon>Eukaryota</taxon>
        <taxon>Fungi</taxon>
        <taxon>Dikarya</taxon>
        <taxon>Ascomycota</taxon>
        <taxon>Pezizomycotina</taxon>
        <taxon>Eurotiomycetes</taxon>
        <taxon>Eurotiomycetidae</taxon>
        <taxon>Eurotiales</taxon>
        <taxon>Aspergillaceae</taxon>
        <taxon>Aspergillus</taxon>
    </lineage>
</organism>
<feature type="transmembrane region" description="Helical" evidence="1">
    <location>
        <begin position="134"/>
        <end position="152"/>
    </location>
</feature>
<dbReference type="AlphaFoldDB" id="A0A8G1W4X0"/>
<dbReference type="RefSeq" id="XP_040804594.1">
    <property type="nucleotide sequence ID" value="XM_040940313.1"/>
</dbReference>